<dbReference type="AlphaFoldDB" id="A0A4P7YBB0"/>
<dbReference type="RefSeq" id="WP_141123687.1">
    <property type="nucleotide sequence ID" value="NZ_CP039631.3"/>
</dbReference>
<dbReference type="Proteomes" id="UP000298274">
    <property type="component" value="Chromosome"/>
</dbReference>
<gene>
    <name evidence="1" type="ORF">E4167_33515</name>
    <name evidence="2" type="ORF">E4167_35430</name>
</gene>
<dbReference type="EMBL" id="CP039631">
    <property type="protein sequence ID" value="QCG68652.1"/>
    <property type="molecule type" value="Genomic_DNA"/>
</dbReference>
<sequence length="164" mass="18209">MPTQHEIAEHLDMSERNARDVLKGLTLDWQTASMDEIRTAYIRDLRAKAAGRGGSQLEELNRARIDDLQQKSANGRLVYYEKLRSLIPSGEAERALSDWASFANREYLGGLERIIQEIEKVQKLTVDRTVVAKVAGPTTERIAGYARKLGAELVGSSGEIQPAA</sequence>
<evidence type="ECO:0000313" key="2">
    <source>
        <dbReference type="EMBL" id="QHR77729.1"/>
    </source>
</evidence>
<accession>A0A4P7YBB0</accession>
<reference evidence="1" key="2">
    <citation type="submission" date="2020-01" db="EMBL/GenBank/DDBJ databases">
        <title>Complete genome sequence of Pseudomonas veronii strain PVy, a versatile degrader capable of using multiple contaminants as sole carbon sources.</title>
        <authorList>
            <person name="Lopez-Echartea E."/>
            <person name="Ridl J."/>
            <person name="Pajer P."/>
            <person name="Strejcek M."/>
            <person name="Suman J."/>
            <person name="Uhlik O."/>
        </authorList>
    </citation>
    <scope>NUCLEOTIDE SEQUENCE</scope>
    <source>
        <strain evidence="1 3">Pvy</strain>
    </source>
</reference>
<proteinExistence type="predicted"/>
<evidence type="ECO:0000313" key="3">
    <source>
        <dbReference type="Proteomes" id="UP000298274"/>
    </source>
</evidence>
<organism evidence="1 3">
    <name type="scientific">Pseudomonas veronii</name>
    <dbReference type="NCBI Taxonomy" id="76761"/>
    <lineage>
        <taxon>Bacteria</taxon>
        <taxon>Pseudomonadati</taxon>
        <taxon>Pseudomonadota</taxon>
        <taxon>Gammaproteobacteria</taxon>
        <taxon>Pseudomonadales</taxon>
        <taxon>Pseudomonadaceae</taxon>
        <taxon>Pseudomonas</taxon>
    </lineage>
</organism>
<protein>
    <submittedName>
        <fullName evidence="1">Uncharacterized protein</fullName>
    </submittedName>
</protein>
<dbReference type="EMBL" id="CP039631">
    <property type="protein sequence ID" value="QHR77729.1"/>
    <property type="molecule type" value="Genomic_DNA"/>
</dbReference>
<reference evidence="3" key="1">
    <citation type="submission" date="2019-04" db="EMBL/GenBank/DDBJ databases">
        <title>Complete genome sequence of Pseudomonas veronii strain PVy, a versatile degrader capable of using multiple contaminants as sole carbon sources.</title>
        <authorList>
            <person name="Lopez-Echartea E."/>
            <person name="Ridl J."/>
            <person name="Pajer P."/>
            <person name="Strejcek M."/>
            <person name="Suman J."/>
            <person name="Uhlik O."/>
        </authorList>
    </citation>
    <scope>NUCLEOTIDE SEQUENCE [LARGE SCALE GENOMIC DNA]</scope>
    <source>
        <strain evidence="3">Pvy</strain>
    </source>
</reference>
<evidence type="ECO:0000313" key="1">
    <source>
        <dbReference type="EMBL" id="QCG68652.1"/>
    </source>
</evidence>
<name>A0A4P7YBB0_PSEVE</name>